<protein>
    <recommendedName>
        <fullName evidence="1">NADP-dependent oxidoreductase domain-containing protein</fullName>
    </recommendedName>
</protein>
<organism evidence="2 3">
    <name type="scientific">Littorina saxatilis</name>
    <dbReference type="NCBI Taxonomy" id="31220"/>
    <lineage>
        <taxon>Eukaryota</taxon>
        <taxon>Metazoa</taxon>
        <taxon>Spiralia</taxon>
        <taxon>Lophotrochozoa</taxon>
        <taxon>Mollusca</taxon>
        <taxon>Gastropoda</taxon>
        <taxon>Caenogastropoda</taxon>
        <taxon>Littorinimorpha</taxon>
        <taxon>Littorinoidea</taxon>
        <taxon>Littorinidae</taxon>
        <taxon>Littorina</taxon>
    </lineage>
</organism>
<reference evidence="2 3" key="1">
    <citation type="submission" date="2024-02" db="EMBL/GenBank/DDBJ databases">
        <title>Chromosome-scale genome assembly of the rough periwinkle Littorina saxatilis.</title>
        <authorList>
            <person name="De Jode A."/>
            <person name="Faria R."/>
            <person name="Formenti G."/>
            <person name="Sims Y."/>
            <person name="Smith T.P."/>
            <person name="Tracey A."/>
            <person name="Wood J.M.D."/>
            <person name="Zagrodzka Z.B."/>
            <person name="Johannesson K."/>
            <person name="Butlin R.K."/>
            <person name="Leder E.H."/>
        </authorList>
    </citation>
    <scope>NUCLEOTIDE SEQUENCE [LARGE SCALE GENOMIC DNA]</scope>
    <source>
        <strain evidence="2">Snail1</strain>
        <tissue evidence="2">Muscle</tissue>
    </source>
</reference>
<dbReference type="Proteomes" id="UP001374579">
    <property type="component" value="Unassembled WGS sequence"/>
</dbReference>
<accession>A0AAN9GJS2</accession>
<dbReference type="InterPro" id="IPR044479">
    <property type="entry name" value="LGALDH-like"/>
</dbReference>
<name>A0AAN9GJS2_9CAEN</name>
<dbReference type="GO" id="GO:0010349">
    <property type="term" value="F:L-galactose dehydrogenase activity"/>
    <property type="evidence" value="ECO:0007669"/>
    <property type="project" value="InterPro"/>
</dbReference>
<dbReference type="PANTHER" id="PTHR42686:SF1">
    <property type="entry name" value="GH17980P-RELATED"/>
    <property type="match status" value="1"/>
</dbReference>
<dbReference type="Gene3D" id="3.20.20.100">
    <property type="entry name" value="NADP-dependent oxidoreductase domain"/>
    <property type="match status" value="1"/>
</dbReference>
<dbReference type="Pfam" id="PF00248">
    <property type="entry name" value="Aldo_ket_red"/>
    <property type="match status" value="1"/>
</dbReference>
<dbReference type="InterPro" id="IPR036812">
    <property type="entry name" value="NAD(P)_OxRdtase_dom_sf"/>
</dbReference>
<keyword evidence="3" id="KW-1185">Reference proteome</keyword>
<dbReference type="PRINTS" id="PR00069">
    <property type="entry name" value="ALDKETRDTASE"/>
</dbReference>
<dbReference type="FunFam" id="3.20.20.100:FF:000011">
    <property type="entry name" value="Aldo/keto reductase"/>
    <property type="match status" value="1"/>
</dbReference>
<sequence>MLPATYDPSFHDAERVKKMVYRPLGNTGLDVSILSFGASSLGSVFRQTDDSESLQVVTEAVKSGINYIDTAPWYGHGKSETVLGKALKDIPRSTYYISTKVGRYLPDADKMFDFSAERTLRSVDESLARLGLDCIDIIQVHDMEFADNLDVIINETLPAMQKAKDAGKVRFIGITGYPLENFRTVLERTTVKVDTLLTYCHASMNDNSLADYLPYFKSRGVGVVNASPISMGLLSDRGPPAWHPATQDIKDVCAQAAAYCKMKGVDISRLAMDFTLSQTDIPTTLVSTASLKNLHKNIESVYVALISEEKAVQQEVMDRFMKPLKNKHWEGVELAEYRRQLKELGGAV</sequence>
<dbReference type="PANTHER" id="PTHR42686">
    <property type="entry name" value="GH17980P-RELATED"/>
    <property type="match status" value="1"/>
</dbReference>
<comment type="caution">
    <text evidence="2">The sequence shown here is derived from an EMBL/GenBank/DDBJ whole genome shotgun (WGS) entry which is preliminary data.</text>
</comment>
<evidence type="ECO:0000259" key="1">
    <source>
        <dbReference type="Pfam" id="PF00248"/>
    </source>
</evidence>
<dbReference type="GO" id="GO:0005829">
    <property type="term" value="C:cytosol"/>
    <property type="evidence" value="ECO:0007669"/>
    <property type="project" value="TreeGrafter"/>
</dbReference>
<evidence type="ECO:0000313" key="2">
    <source>
        <dbReference type="EMBL" id="KAK7109310.1"/>
    </source>
</evidence>
<dbReference type="EMBL" id="JBAMIC010000003">
    <property type="protein sequence ID" value="KAK7109310.1"/>
    <property type="molecule type" value="Genomic_DNA"/>
</dbReference>
<dbReference type="CDD" id="cd19163">
    <property type="entry name" value="AKR_galDH"/>
    <property type="match status" value="1"/>
</dbReference>
<dbReference type="InterPro" id="IPR020471">
    <property type="entry name" value="AKR"/>
</dbReference>
<dbReference type="InterPro" id="IPR023210">
    <property type="entry name" value="NADP_OxRdtase_dom"/>
</dbReference>
<evidence type="ECO:0000313" key="3">
    <source>
        <dbReference type="Proteomes" id="UP001374579"/>
    </source>
</evidence>
<dbReference type="SUPFAM" id="SSF51430">
    <property type="entry name" value="NAD(P)-linked oxidoreductase"/>
    <property type="match status" value="1"/>
</dbReference>
<gene>
    <name evidence="2" type="ORF">V1264_013371</name>
</gene>
<proteinExistence type="predicted"/>
<feature type="domain" description="NADP-dependent oxidoreductase" evidence="1">
    <location>
        <begin position="34"/>
        <end position="309"/>
    </location>
</feature>
<dbReference type="AlphaFoldDB" id="A0AAN9GJS2"/>